<dbReference type="InterPro" id="IPR001533">
    <property type="entry name" value="Pterin_deHydtase"/>
</dbReference>
<proteinExistence type="inferred from homology"/>
<evidence type="ECO:0000256" key="1">
    <source>
        <dbReference type="ARBA" id="ARBA00001554"/>
    </source>
</evidence>
<dbReference type="RefSeq" id="WP_015935200.1">
    <property type="nucleotide sequence ID" value="NC_011891.1"/>
</dbReference>
<evidence type="ECO:0000256" key="3">
    <source>
        <dbReference type="ARBA" id="ARBA00023239"/>
    </source>
</evidence>
<evidence type="ECO:0000256" key="2">
    <source>
        <dbReference type="ARBA" id="ARBA00006472"/>
    </source>
</evidence>
<dbReference type="AlphaFoldDB" id="B8JAI4"/>
<dbReference type="HOGENOM" id="CLU_081974_2_2_7"/>
<dbReference type="CDD" id="cd00913">
    <property type="entry name" value="PCD_DCoH_subfamily_a"/>
    <property type="match status" value="1"/>
</dbReference>
<dbReference type="PANTHER" id="PTHR12599:SF0">
    <property type="entry name" value="PTERIN-4-ALPHA-CARBINOLAMINE DEHYDRATASE"/>
    <property type="match status" value="1"/>
</dbReference>
<organism evidence="5 6">
    <name type="scientific">Anaeromyxobacter dehalogenans (strain ATCC BAA-258 / DSM 21875 / 2CP-1)</name>
    <dbReference type="NCBI Taxonomy" id="455488"/>
    <lineage>
        <taxon>Bacteria</taxon>
        <taxon>Pseudomonadati</taxon>
        <taxon>Myxococcota</taxon>
        <taxon>Myxococcia</taxon>
        <taxon>Myxococcales</taxon>
        <taxon>Cystobacterineae</taxon>
        <taxon>Anaeromyxobacteraceae</taxon>
        <taxon>Anaeromyxobacter</taxon>
    </lineage>
</organism>
<evidence type="ECO:0000256" key="4">
    <source>
        <dbReference type="HAMAP-Rule" id="MF_00434"/>
    </source>
</evidence>
<dbReference type="EMBL" id="CP001359">
    <property type="protein sequence ID" value="ACL67483.1"/>
    <property type="molecule type" value="Genomic_DNA"/>
</dbReference>
<sequence length="117" mass="12673">MDLDFAKRKCVPCEGGIPALAPDAVDAGLGALDGWDAQEGKTRLHKHLRFADFVAAMKFVNAMADLAEAEGHHPDFCVHYSTVDVTLWTHAVGGLSDNDFILAAKLDRLREAAAARR</sequence>
<dbReference type="NCBIfam" id="NF002017">
    <property type="entry name" value="PRK00823.1-2"/>
    <property type="match status" value="1"/>
</dbReference>
<protein>
    <recommendedName>
        <fullName evidence="4">Putative pterin-4-alpha-carbinolamine dehydratase</fullName>
        <shortName evidence="4">PHS</shortName>
        <ecNumber evidence="4">4.2.1.96</ecNumber>
    </recommendedName>
    <alternativeName>
        <fullName evidence="4">4-alpha-hydroxy-tetrahydropterin dehydratase</fullName>
    </alternativeName>
    <alternativeName>
        <fullName evidence="4">Pterin carbinolamine dehydratase</fullName>
        <shortName evidence="4">PCD</shortName>
    </alternativeName>
</protein>
<dbReference type="KEGG" id="acp:A2cp1_4166"/>
<dbReference type="SUPFAM" id="SSF55248">
    <property type="entry name" value="PCD-like"/>
    <property type="match status" value="1"/>
</dbReference>
<dbReference type="Gene3D" id="3.30.1360.20">
    <property type="entry name" value="Transcriptional coactivator/pterin dehydratase"/>
    <property type="match status" value="1"/>
</dbReference>
<gene>
    <name evidence="5" type="ordered locus">A2cp1_4166</name>
</gene>
<keyword evidence="6" id="KW-1185">Reference proteome</keyword>
<evidence type="ECO:0000313" key="5">
    <source>
        <dbReference type="EMBL" id="ACL67483.1"/>
    </source>
</evidence>
<dbReference type="EC" id="4.2.1.96" evidence="4"/>
<dbReference type="PANTHER" id="PTHR12599">
    <property type="entry name" value="PTERIN-4-ALPHA-CARBINOLAMINE DEHYDRATASE"/>
    <property type="match status" value="1"/>
</dbReference>
<dbReference type="HAMAP" id="MF_00434">
    <property type="entry name" value="Pterin_4_alpha"/>
    <property type="match status" value="1"/>
</dbReference>
<dbReference type="Proteomes" id="UP000007089">
    <property type="component" value="Chromosome"/>
</dbReference>
<dbReference type="Pfam" id="PF01329">
    <property type="entry name" value="Pterin_4a"/>
    <property type="match status" value="1"/>
</dbReference>
<dbReference type="GO" id="GO:0008124">
    <property type="term" value="F:4-alpha-hydroxytetrahydrobiopterin dehydratase activity"/>
    <property type="evidence" value="ECO:0007669"/>
    <property type="project" value="UniProtKB-UniRule"/>
</dbReference>
<evidence type="ECO:0000313" key="6">
    <source>
        <dbReference type="Proteomes" id="UP000007089"/>
    </source>
</evidence>
<dbReference type="GO" id="GO:0006729">
    <property type="term" value="P:tetrahydrobiopterin biosynthetic process"/>
    <property type="evidence" value="ECO:0007669"/>
    <property type="project" value="InterPro"/>
</dbReference>
<keyword evidence="3 4" id="KW-0456">Lyase</keyword>
<accession>B8JAI4</accession>
<dbReference type="InterPro" id="IPR036428">
    <property type="entry name" value="PCD_sf"/>
</dbReference>
<reference evidence="5" key="1">
    <citation type="submission" date="2009-01" db="EMBL/GenBank/DDBJ databases">
        <title>Complete sequence of Anaeromyxobacter dehalogenans 2CP-1.</title>
        <authorList>
            <consortium name="US DOE Joint Genome Institute"/>
            <person name="Lucas S."/>
            <person name="Copeland A."/>
            <person name="Lapidus A."/>
            <person name="Glavina del Rio T."/>
            <person name="Dalin E."/>
            <person name="Tice H."/>
            <person name="Bruce D."/>
            <person name="Goodwin L."/>
            <person name="Pitluck S."/>
            <person name="Saunders E."/>
            <person name="Brettin T."/>
            <person name="Detter J.C."/>
            <person name="Han C."/>
            <person name="Larimer F."/>
            <person name="Land M."/>
            <person name="Hauser L."/>
            <person name="Kyrpides N."/>
            <person name="Ovchinnikova G."/>
            <person name="Beliaev A.S."/>
            <person name="Richardson P."/>
        </authorList>
    </citation>
    <scope>NUCLEOTIDE SEQUENCE</scope>
    <source>
        <strain evidence="5">2CP-1</strain>
    </source>
</reference>
<comment type="similarity">
    <text evidence="2 4">Belongs to the pterin-4-alpha-carbinolamine dehydratase family.</text>
</comment>
<name>B8JAI4_ANAD2</name>
<comment type="catalytic activity">
    <reaction evidence="1 4">
        <text>(4aS,6R)-4a-hydroxy-L-erythro-5,6,7,8-tetrahydrobiopterin = (6R)-L-erythro-6,7-dihydrobiopterin + H2O</text>
        <dbReference type="Rhea" id="RHEA:11920"/>
        <dbReference type="ChEBI" id="CHEBI:15377"/>
        <dbReference type="ChEBI" id="CHEBI:15642"/>
        <dbReference type="ChEBI" id="CHEBI:43120"/>
        <dbReference type="EC" id="4.2.1.96"/>
    </reaction>
</comment>